<gene>
    <name evidence="2" type="ORF">CRG98_033180</name>
</gene>
<reference evidence="2 3" key="1">
    <citation type="submission" date="2017-11" db="EMBL/GenBank/DDBJ databases">
        <title>De-novo sequencing of pomegranate (Punica granatum L.) genome.</title>
        <authorList>
            <person name="Akparov Z."/>
            <person name="Amiraslanov A."/>
            <person name="Hajiyeva S."/>
            <person name="Abbasov M."/>
            <person name="Kaur K."/>
            <person name="Hamwieh A."/>
            <person name="Solovyev V."/>
            <person name="Salamov A."/>
            <person name="Braich B."/>
            <person name="Kosarev P."/>
            <person name="Mahmoud A."/>
            <person name="Hajiyev E."/>
            <person name="Babayeva S."/>
            <person name="Izzatullayeva V."/>
            <person name="Mammadov A."/>
            <person name="Mammadov A."/>
            <person name="Sharifova S."/>
            <person name="Ojaghi J."/>
            <person name="Eynullazada K."/>
            <person name="Bayramov B."/>
            <person name="Abdulazimova A."/>
            <person name="Shahmuradov I."/>
        </authorList>
    </citation>
    <scope>NUCLEOTIDE SEQUENCE [LARGE SCALE GENOMIC DNA]</scope>
    <source>
        <strain evidence="3">cv. AG2017</strain>
        <tissue evidence="2">Leaf</tissue>
    </source>
</reference>
<comment type="caution">
    <text evidence="2">The sequence shown here is derived from an EMBL/GenBank/DDBJ whole genome shotgun (WGS) entry which is preliminary data.</text>
</comment>
<organism evidence="2 3">
    <name type="scientific">Punica granatum</name>
    <name type="common">Pomegranate</name>
    <dbReference type="NCBI Taxonomy" id="22663"/>
    <lineage>
        <taxon>Eukaryota</taxon>
        <taxon>Viridiplantae</taxon>
        <taxon>Streptophyta</taxon>
        <taxon>Embryophyta</taxon>
        <taxon>Tracheophyta</taxon>
        <taxon>Spermatophyta</taxon>
        <taxon>Magnoliopsida</taxon>
        <taxon>eudicotyledons</taxon>
        <taxon>Gunneridae</taxon>
        <taxon>Pentapetalae</taxon>
        <taxon>rosids</taxon>
        <taxon>malvids</taxon>
        <taxon>Myrtales</taxon>
        <taxon>Lythraceae</taxon>
        <taxon>Punica</taxon>
    </lineage>
</organism>
<sequence length="108" mass="11456">MEGPTSRGEEPLKKVPTTSSSSGERRGKEVSVNAVNTAHQASQQYSHQPQSIYYSALPISPPMTSQPYDHYAPASVQPPQPRPPVSRAPPPAQQNPAAQGPQAGGKQS</sequence>
<name>A0A2I0IR16_PUNGR</name>
<evidence type="ECO:0000313" key="3">
    <source>
        <dbReference type="Proteomes" id="UP000233551"/>
    </source>
</evidence>
<accession>A0A2I0IR16</accession>
<evidence type="ECO:0000256" key="1">
    <source>
        <dbReference type="SAM" id="MobiDB-lite"/>
    </source>
</evidence>
<protein>
    <submittedName>
        <fullName evidence="2">Uncharacterized protein</fullName>
    </submittedName>
</protein>
<feature type="region of interest" description="Disordered" evidence="1">
    <location>
        <begin position="1"/>
        <end position="108"/>
    </location>
</feature>
<dbReference type="EMBL" id="PGOL01002623">
    <property type="protein sequence ID" value="PKI46428.1"/>
    <property type="molecule type" value="Genomic_DNA"/>
</dbReference>
<feature type="compositionally biased region" description="Polar residues" evidence="1">
    <location>
        <begin position="33"/>
        <end position="53"/>
    </location>
</feature>
<keyword evidence="3" id="KW-1185">Reference proteome</keyword>
<feature type="compositionally biased region" description="Low complexity" evidence="1">
    <location>
        <begin position="94"/>
        <end position="108"/>
    </location>
</feature>
<dbReference type="Proteomes" id="UP000233551">
    <property type="component" value="Unassembled WGS sequence"/>
</dbReference>
<feature type="compositionally biased region" description="Pro residues" evidence="1">
    <location>
        <begin position="76"/>
        <end position="93"/>
    </location>
</feature>
<evidence type="ECO:0000313" key="2">
    <source>
        <dbReference type="EMBL" id="PKI46428.1"/>
    </source>
</evidence>
<proteinExistence type="predicted"/>
<dbReference type="AlphaFoldDB" id="A0A2I0IR16"/>